<dbReference type="EMBL" id="CP136924">
    <property type="protein sequence ID" value="WXA02818.1"/>
    <property type="molecule type" value="Genomic_DNA"/>
</dbReference>
<proteinExistence type="predicted"/>
<dbReference type="AlphaFoldDB" id="A0AAU6P352"/>
<accession>A0AAU6P352</accession>
<dbReference type="RefSeq" id="WP_338730947.1">
    <property type="nucleotide sequence ID" value="NZ_CP136924.1"/>
</dbReference>
<dbReference type="Gene3D" id="2.60.40.3620">
    <property type="match status" value="2"/>
</dbReference>
<sequence>MKLKLLFLIYVIAIPSLMFSQSVGFLGGFNGWGSDVNMNTSDNITFTISNYYLPDTGLKFRQDDSWDNNWGGTTFPNGTWADNDIPVEAGFYDISIDIGSTEYTFTPVSPSDQNVSIIGDFNSWAGDVVLSTTDYITYTANNVALTTGELKFRRDGNWNVNYGGTTLSGTAVPNSGDNIPIPSDNNYDISFNIDTFEYSITESTTMSINDISKQSKVFITNNQLHISGYQGMANITVYDVFGRIIQQFNNNITNDFKKRISLPKNQLLLIKVEGENLKKVIKVIAQ</sequence>
<dbReference type="SUPFAM" id="SSF81296">
    <property type="entry name" value="E set domains"/>
    <property type="match status" value="1"/>
</dbReference>
<organism evidence="2">
    <name type="scientific">Mangrovimonas cancribranchiae</name>
    <dbReference type="NCBI Taxonomy" id="3080055"/>
    <lineage>
        <taxon>Bacteria</taxon>
        <taxon>Pseudomonadati</taxon>
        <taxon>Bacteroidota</taxon>
        <taxon>Flavobacteriia</taxon>
        <taxon>Flavobacteriales</taxon>
        <taxon>Flavobacteriaceae</taxon>
        <taxon>Mangrovimonas</taxon>
    </lineage>
</organism>
<dbReference type="Proteomes" id="UP001368318">
    <property type="component" value="Chromosome"/>
</dbReference>
<keyword evidence="3" id="KW-1185">Reference proteome</keyword>
<dbReference type="InterPro" id="IPR014756">
    <property type="entry name" value="Ig_E-set"/>
</dbReference>
<evidence type="ECO:0008006" key="4">
    <source>
        <dbReference type="Google" id="ProtNLM"/>
    </source>
</evidence>
<evidence type="ECO:0000313" key="2">
    <source>
        <dbReference type="EMBL" id="WXA12020.1"/>
    </source>
</evidence>
<dbReference type="KEGG" id="mcaa:R3L15_07735"/>
<protein>
    <recommendedName>
        <fullName evidence="4">Por secretion system C-terminal sorting domain-containing protein</fullName>
    </recommendedName>
</protein>
<dbReference type="EMBL" id="CP136925">
    <property type="protein sequence ID" value="WXA12020.1"/>
    <property type="molecule type" value="Genomic_DNA"/>
</dbReference>
<reference evidence="2 3" key="1">
    <citation type="submission" date="2023-10" db="EMBL/GenBank/DDBJ databases">
        <title>Culture-based analysis of two novel bacteria associated with mangrove crab gills.</title>
        <authorList>
            <person name="Yang X."/>
            <person name="Garuglieri E."/>
            <person name="Van Goethem M.W."/>
            <person name="Fusi M."/>
            <person name="Marasco R."/>
            <person name="Daffonchio D.G."/>
        </authorList>
    </citation>
    <scope>NUCLEOTIDE SEQUENCE</scope>
    <source>
        <strain evidence="2">UG2-1</strain>
        <strain evidence="1">UG2-2</strain>
        <strain evidence="3">UG2_2</strain>
    </source>
</reference>
<evidence type="ECO:0000313" key="1">
    <source>
        <dbReference type="EMBL" id="WXA02818.1"/>
    </source>
</evidence>
<gene>
    <name evidence="2" type="ORF">R3L15_07735</name>
    <name evidence="1" type="ORF">R3L16_13850</name>
</gene>
<name>A0AAU6P352_9FLAO</name>
<evidence type="ECO:0000313" key="3">
    <source>
        <dbReference type="Proteomes" id="UP001368318"/>
    </source>
</evidence>